<dbReference type="Gene3D" id="3.40.30.10">
    <property type="entry name" value="Glutaredoxin"/>
    <property type="match status" value="1"/>
</dbReference>
<dbReference type="EMBL" id="PDOF01000001">
    <property type="protein sequence ID" value="PYZ97732.1"/>
    <property type="molecule type" value="Genomic_DNA"/>
</dbReference>
<comment type="subunit">
    <text evidence="2">Interacts with Spx.</text>
</comment>
<evidence type="ECO:0000313" key="3">
    <source>
        <dbReference type="EMBL" id="PYZ97732.1"/>
    </source>
</evidence>
<dbReference type="AlphaFoldDB" id="A0A2W0HKV9"/>
<dbReference type="RefSeq" id="WP_110517113.1">
    <property type="nucleotide sequence ID" value="NZ_PDOF01000001.1"/>
</dbReference>
<dbReference type="SUPFAM" id="SSF52833">
    <property type="entry name" value="Thioredoxin-like"/>
    <property type="match status" value="1"/>
</dbReference>
<protein>
    <recommendedName>
        <fullName evidence="2">ClpXP adapter protein SpxH</fullName>
    </recommendedName>
</protein>
<organism evidence="3 4">
    <name type="scientific">Alteribacter lacisalsi</name>
    <dbReference type="NCBI Taxonomy" id="2045244"/>
    <lineage>
        <taxon>Bacteria</taxon>
        <taxon>Bacillati</taxon>
        <taxon>Bacillota</taxon>
        <taxon>Bacilli</taxon>
        <taxon>Bacillales</taxon>
        <taxon>Bacillaceae</taxon>
        <taxon>Alteribacter</taxon>
    </lineage>
</organism>
<dbReference type="GO" id="GO:0016853">
    <property type="term" value="F:isomerase activity"/>
    <property type="evidence" value="ECO:0007669"/>
    <property type="project" value="UniProtKB-KW"/>
</dbReference>
<dbReference type="PANTHER" id="PTHR13887">
    <property type="entry name" value="GLUTATHIONE S-TRANSFERASE KAPPA"/>
    <property type="match status" value="1"/>
</dbReference>
<dbReference type="HAMAP" id="MF_02245">
    <property type="entry name" value="Adapter_SpxH"/>
    <property type="match status" value="1"/>
</dbReference>
<keyword evidence="1 2" id="KW-0963">Cytoplasm</keyword>
<evidence type="ECO:0000256" key="2">
    <source>
        <dbReference type="HAMAP-Rule" id="MF_02245"/>
    </source>
</evidence>
<dbReference type="CDD" id="cd03025">
    <property type="entry name" value="DsbA_FrnE_like"/>
    <property type="match status" value="1"/>
</dbReference>
<reference evidence="3 4" key="1">
    <citation type="submission" date="2017-10" db="EMBL/GenBank/DDBJ databases">
        <title>Bacillus sp. nov., a halophilic bacterium isolated from a Yangshapao Lake.</title>
        <authorList>
            <person name="Wang H."/>
        </authorList>
    </citation>
    <scope>NUCLEOTIDE SEQUENCE [LARGE SCALE GENOMIC DNA]</scope>
    <source>
        <strain evidence="3 4">YSP-3</strain>
    </source>
</reference>
<proteinExistence type="inferred from homology"/>
<dbReference type="InterPro" id="IPR036249">
    <property type="entry name" value="Thioredoxin-like_sf"/>
</dbReference>
<evidence type="ECO:0000256" key="1">
    <source>
        <dbReference type="ARBA" id="ARBA00022490"/>
    </source>
</evidence>
<comment type="similarity">
    <text evidence="2">Belongs to the SpxH family.</text>
</comment>
<keyword evidence="4" id="KW-1185">Reference proteome</keyword>
<sequence>MRTKESNTICYDELGICCPEEPASFYTQNQGKKPLELYMFIDPLCPECWALEPIMKKLQMEYSNYFKLRTLLGDQTRRMHACPDRKKAGRAQRQMAQACDETATRTGMPCDGDVWIEQPISMPYAASVAVKAAELQGGATGTKFLRILREALFVHKKNIADEDVLLECARKIKGLDMCEFQHDLHSDNAEKALGADACTTKEMDVKTLPTLVFFNDDVDEPGLSVPGLYDYEVYVGILKEMLGFEPKKCPPVSIEKFLKFYTLCASKEIAVVFNMTCEEVDREMKKLQIQRKVKCVPVKSGNLWRYIG</sequence>
<dbReference type="Proteomes" id="UP000248066">
    <property type="component" value="Unassembled WGS sequence"/>
</dbReference>
<comment type="caution">
    <text evidence="3">The sequence shown here is derived from an EMBL/GenBank/DDBJ whole genome shotgun (WGS) entry which is preliminary data.</text>
</comment>
<keyword evidence="3" id="KW-0413">Isomerase</keyword>
<dbReference type="Pfam" id="PF13743">
    <property type="entry name" value="Thioredoxin_5"/>
    <property type="match status" value="1"/>
</dbReference>
<dbReference type="PANTHER" id="PTHR13887:SF47">
    <property type="entry name" value="CLPXP ADAPTER PROTEIN SPXH"/>
    <property type="match status" value="1"/>
</dbReference>
<evidence type="ECO:0000313" key="4">
    <source>
        <dbReference type="Proteomes" id="UP000248066"/>
    </source>
</evidence>
<dbReference type="GO" id="GO:0005737">
    <property type="term" value="C:cytoplasm"/>
    <property type="evidence" value="ECO:0007669"/>
    <property type="project" value="UniProtKB-SubCell"/>
</dbReference>
<name>A0A2W0HKV9_9BACI</name>
<dbReference type="Gene3D" id="1.10.472.60">
    <property type="entry name" value="putative protein disulfide isomerase domain"/>
    <property type="match status" value="1"/>
</dbReference>
<accession>A0A2W0HKV9</accession>
<gene>
    <name evidence="2" type="primary">spxH</name>
    <name evidence="3" type="ORF">CR205_03825</name>
</gene>
<comment type="function">
    <text evidence="2">Adapter protein required for efficient degradation of Spx by ClpXP under non-stress conditions. Interaction with Spx stabilizes Spx and exposes the C-terminus of Spx for recognition and proteolysis by ClpXP.</text>
</comment>
<comment type="subcellular location">
    <subcellularLocation>
        <location evidence="2">Cytoplasm</location>
    </subcellularLocation>
</comment>
<dbReference type="InterPro" id="IPR046404">
    <property type="entry name" value="Adapter_SpxH"/>
</dbReference>
<dbReference type="OrthoDB" id="9813770at2"/>